<name>A0A1B9F793_9BACT</name>
<dbReference type="NCBIfam" id="TIGR00299">
    <property type="entry name" value="nickel pincer cofactor biosynthesis protein LarC"/>
    <property type="match status" value="1"/>
</dbReference>
<comment type="caution">
    <text evidence="2">The sequence shown here is derived from an EMBL/GenBank/DDBJ whole genome shotgun (WGS) entry which is preliminary data.</text>
</comment>
<protein>
    <recommendedName>
        <fullName evidence="4">Nickel insertion protein</fullName>
    </recommendedName>
</protein>
<gene>
    <name evidence="2" type="ORF">DBT_0753</name>
</gene>
<dbReference type="STRING" id="1156395.DBT_0753"/>
<dbReference type="PATRIC" id="fig|1156395.6.peg.763"/>
<reference evidence="2 3" key="1">
    <citation type="submission" date="2016-06" db="EMBL/GenBank/DDBJ databases">
        <title>Respiratory ammonification of nitrate coupled to the oxidation of elemental sulfur in deep-sea autotrophic thermophilic bacteria.</title>
        <authorList>
            <person name="Slobodkina G.B."/>
            <person name="Mardanov A.V."/>
            <person name="Ravin N.V."/>
            <person name="Frolova A.A."/>
            <person name="Viryasiv M.B."/>
            <person name="Chernyh N.A."/>
            <person name="Bonch-Osmolovskaya E.A."/>
            <person name="Slobodkin A.I."/>
        </authorList>
    </citation>
    <scope>NUCLEOTIDE SEQUENCE [LARGE SCALE GENOMIC DNA]</scope>
    <source>
        <strain evidence="2 3">S69</strain>
    </source>
</reference>
<dbReference type="EMBL" id="MAGO01000003">
    <property type="protein sequence ID" value="OCC15828.1"/>
    <property type="molecule type" value="Genomic_DNA"/>
</dbReference>
<dbReference type="Proteomes" id="UP000093080">
    <property type="component" value="Unassembled WGS sequence"/>
</dbReference>
<evidence type="ECO:0000313" key="2">
    <source>
        <dbReference type="EMBL" id="OCC15828.1"/>
    </source>
</evidence>
<sequence>MLLGGLLDLGVPLNELQSAIDSLGLGVELTAETVKRCGLRGISVTVIEREKSPPIRDMNAFCQILDMANLSSAIKKKTFGVLQLLFHAEARVHGIPVEKVRLHELGSIDTLVDIVGTVYCLDFLDIDTIYSSSIPISSGWVKTHHGPMPVPAPAVSILMEGVPVHPTSVKLELVTPTGLALLKYFSREFGSFPQMNVEKTGFGAGSRDIQDHPNLLRLWLGHSDQTGANEIIELVTVIDDIPLEIIPHTIEKLLSKGALDAYMCPTYMKKGRPGVELKVLSPIGLEHELMAVLFYETTTTGIRVEKRHRVTLPRRHTVLETPWGPVAAKEVEINNEKRTYPEFEDAKKVSAKTGVPLIEIYNFFKRATNE</sequence>
<organism evidence="2 3">
    <name type="scientific">Dissulfuribacter thermophilus</name>
    <dbReference type="NCBI Taxonomy" id="1156395"/>
    <lineage>
        <taxon>Bacteria</taxon>
        <taxon>Pseudomonadati</taxon>
        <taxon>Thermodesulfobacteriota</taxon>
        <taxon>Dissulfuribacteria</taxon>
        <taxon>Dissulfuribacterales</taxon>
        <taxon>Dissulfuribacteraceae</taxon>
        <taxon>Dissulfuribacter</taxon>
    </lineage>
</organism>
<dbReference type="PANTHER" id="PTHR36566:SF1">
    <property type="entry name" value="PYRIDINIUM-3,5-BISTHIOCARBOXYLIC ACID MONONUCLEOTIDE NICKEL INSERTION PROTEIN"/>
    <property type="match status" value="1"/>
</dbReference>
<keyword evidence="1" id="KW-0533">Nickel</keyword>
<dbReference type="Pfam" id="PF01969">
    <property type="entry name" value="Ni_insertion"/>
    <property type="match status" value="1"/>
</dbReference>
<evidence type="ECO:0008006" key="4">
    <source>
        <dbReference type="Google" id="ProtNLM"/>
    </source>
</evidence>
<dbReference type="Gene3D" id="3.30.70.1380">
    <property type="entry name" value="Transcriptional regulatory protein pf0864 domain like"/>
    <property type="match status" value="1"/>
</dbReference>
<keyword evidence="3" id="KW-1185">Reference proteome</keyword>
<dbReference type="PANTHER" id="PTHR36566">
    <property type="entry name" value="NICKEL INSERTION PROTEIN-RELATED"/>
    <property type="match status" value="1"/>
</dbReference>
<proteinExistence type="predicted"/>
<evidence type="ECO:0000256" key="1">
    <source>
        <dbReference type="ARBA" id="ARBA00022596"/>
    </source>
</evidence>
<evidence type="ECO:0000313" key="3">
    <source>
        <dbReference type="Proteomes" id="UP000093080"/>
    </source>
</evidence>
<dbReference type="AlphaFoldDB" id="A0A1B9F793"/>
<accession>A0A1B9F793</accession>
<dbReference type="InterPro" id="IPR002822">
    <property type="entry name" value="Ni_insertion"/>
</dbReference>